<keyword evidence="6" id="KW-0539">Nucleus</keyword>
<feature type="compositionally biased region" description="Polar residues" evidence="8">
    <location>
        <begin position="183"/>
        <end position="199"/>
    </location>
</feature>
<dbReference type="InterPro" id="IPR036236">
    <property type="entry name" value="Znf_C2H2_sf"/>
</dbReference>
<comment type="subcellular location">
    <subcellularLocation>
        <location evidence="1">Nucleus</location>
    </subcellularLocation>
</comment>
<dbReference type="SUPFAM" id="SSF57667">
    <property type="entry name" value="beta-beta-alpha zinc fingers"/>
    <property type="match status" value="2"/>
</dbReference>
<dbReference type="GO" id="GO:0010468">
    <property type="term" value="P:regulation of gene expression"/>
    <property type="evidence" value="ECO:0007669"/>
    <property type="project" value="TreeGrafter"/>
</dbReference>
<dbReference type="FunFam" id="3.30.160.60:FF:000100">
    <property type="entry name" value="Zinc finger 45-like"/>
    <property type="match status" value="2"/>
</dbReference>
<evidence type="ECO:0000256" key="1">
    <source>
        <dbReference type="ARBA" id="ARBA00004123"/>
    </source>
</evidence>
<organism evidence="10 11">
    <name type="scientific">Oncorhynchus kisutch</name>
    <name type="common">Coho salmon</name>
    <name type="synonym">Salmo kisutch</name>
    <dbReference type="NCBI Taxonomy" id="8019"/>
    <lineage>
        <taxon>Eukaryota</taxon>
        <taxon>Metazoa</taxon>
        <taxon>Chordata</taxon>
        <taxon>Craniata</taxon>
        <taxon>Vertebrata</taxon>
        <taxon>Euteleostomi</taxon>
        <taxon>Actinopterygii</taxon>
        <taxon>Neopterygii</taxon>
        <taxon>Teleostei</taxon>
        <taxon>Protacanthopterygii</taxon>
        <taxon>Salmoniformes</taxon>
        <taxon>Salmonidae</taxon>
        <taxon>Salmoninae</taxon>
        <taxon>Oncorhynchus</taxon>
    </lineage>
</organism>
<dbReference type="GO" id="GO:0005634">
    <property type="term" value="C:nucleus"/>
    <property type="evidence" value="ECO:0007669"/>
    <property type="project" value="UniProtKB-SubCell"/>
</dbReference>
<dbReference type="SMART" id="SM00355">
    <property type="entry name" value="ZnF_C2H2"/>
    <property type="match status" value="4"/>
</dbReference>
<evidence type="ECO:0000256" key="7">
    <source>
        <dbReference type="PROSITE-ProRule" id="PRU00042"/>
    </source>
</evidence>
<evidence type="ECO:0000256" key="5">
    <source>
        <dbReference type="ARBA" id="ARBA00022833"/>
    </source>
</evidence>
<feature type="compositionally biased region" description="Polar residues" evidence="8">
    <location>
        <begin position="216"/>
        <end position="225"/>
    </location>
</feature>
<feature type="region of interest" description="Disordered" evidence="8">
    <location>
        <begin position="141"/>
        <end position="250"/>
    </location>
</feature>
<protein>
    <recommendedName>
        <fullName evidence="9">C2H2-type domain-containing protein</fullName>
    </recommendedName>
</protein>
<sequence>MVMEDNQTTPPPEPTEEPAEQHRTTHSLTESADMEDGKPDLLLVKEETIEDEPESIDMLSGLKMGEQGGWLEDDRGDWAAILDSQTKTDAAKGPRDNLVESAVHEDLLISGVAGGRDWTSEAAGHKTWPLIKTLNQEPSLFLPESEPGLNHEGQRLHHHTEHNQWTGGLNNLSPGGHQRDRGSSQGSSLQPRPFASQSQYRDEAGPGADRDRPSCSYDTNTTVSMMNRAGHPGLQHSQRVVGDPPGGSLSGSLSFPSGSRLMPCDWVHRRPGTGPGSSLPRLPQGYHTNTDGVRIGVHHKKYLAYNTAHNPNNTETMARGEEHVTGGHRIFVKPVGHNTLRDDKPITVDEGSGTSTQHIIMIESADAEAAGPGVKQERSERQEDPRHCRDIQTGAPPEATGDLAAAAPQPRTRRSIMEVSGTPNAVLKSETDNETLTVTHSLLHTGSDHRSDPEKLCLGRLGCSPAPGSEYLPVFHQSQKTVHSHGDGDTLDTEGDDPSCSYATEMDPGNMLLGLERQTDLSRGDWNRYSSSVNTEGCLDKKGEGLVVDEMTVKVESDAPLTWNADETHLREGHSQGNSNDFLDYRESLDTNLNVPTHSSLHMFRDRDPLSMSMGPSDSHGHILLDQELNSNNRARAQAQGGGAKSGNGKEKRFLCMFCNKSFSCSQNVEIHQRVHTGEKPFSCTQCHMRFTQAGTLKRHQRVHTGEKPFSCTQCHMCFTQAGHLKRHQRVHTGEKPFACTHCRKRFSERRCLRIHQQKNHSTL</sequence>
<feature type="compositionally biased region" description="Basic and acidic residues" evidence="8">
    <location>
        <begin position="375"/>
        <end position="390"/>
    </location>
</feature>
<feature type="domain" description="C2H2-type" evidence="9">
    <location>
        <begin position="710"/>
        <end position="737"/>
    </location>
</feature>
<name>A0A8C7FBG4_ONCKI</name>
<evidence type="ECO:0000256" key="8">
    <source>
        <dbReference type="SAM" id="MobiDB-lite"/>
    </source>
</evidence>
<evidence type="ECO:0000256" key="4">
    <source>
        <dbReference type="ARBA" id="ARBA00022771"/>
    </source>
</evidence>
<evidence type="ECO:0000313" key="10">
    <source>
        <dbReference type="Ensembl" id="ENSOKIP00005025595.1"/>
    </source>
</evidence>
<dbReference type="AlphaFoldDB" id="A0A8C7FBG4"/>
<dbReference type="Pfam" id="PF00096">
    <property type="entry name" value="zf-C2H2"/>
    <property type="match status" value="2"/>
</dbReference>
<dbReference type="FunFam" id="3.30.160.60:FF:000038">
    <property type="entry name" value="Zinc finger protein 624"/>
    <property type="match status" value="1"/>
</dbReference>
<dbReference type="PROSITE" id="PS50157">
    <property type="entry name" value="ZINC_FINGER_C2H2_2"/>
    <property type="match status" value="4"/>
</dbReference>
<keyword evidence="5" id="KW-0862">Zinc</keyword>
<dbReference type="PROSITE" id="PS00028">
    <property type="entry name" value="ZINC_FINGER_C2H2_1"/>
    <property type="match status" value="4"/>
</dbReference>
<dbReference type="GO" id="GO:0008270">
    <property type="term" value="F:zinc ion binding"/>
    <property type="evidence" value="ECO:0007669"/>
    <property type="project" value="UniProtKB-KW"/>
</dbReference>
<feature type="domain" description="C2H2-type" evidence="9">
    <location>
        <begin position="654"/>
        <end position="681"/>
    </location>
</feature>
<reference evidence="10" key="2">
    <citation type="submission" date="2025-09" db="UniProtKB">
        <authorList>
            <consortium name="Ensembl"/>
        </authorList>
    </citation>
    <scope>IDENTIFICATION</scope>
</reference>
<proteinExistence type="predicted"/>
<reference evidence="10" key="1">
    <citation type="submission" date="2025-08" db="UniProtKB">
        <authorList>
            <consortium name="Ensembl"/>
        </authorList>
    </citation>
    <scope>IDENTIFICATION</scope>
</reference>
<dbReference type="InterPro" id="IPR050331">
    <property type="entry name" value="Zinc_finger"/>
</dbReference>
<evidence type="ECO:0000256" key="2">
    <source>
        <dbReference type="ARBA" id="ARBA00022723"/>
    </source>
</evidence>
<feature type="domain" description="C2H2-type" evidence="9">
    <location>
        <begin position="738"/>
        <end position="764"/>
    </location>
</feature>
<dbReference type="Gene3D" id="3.30.160.60">
    <property type="entry name" value="Classic Zinc Finger"/>
    <property type="match status" value="4"/>
</dbReference>
<dbReference type="Proteomes" id="UP000694557">
    <property type="component" value="Unassembled WGS sequence"/>
</dbReference>
<keyword evidence="11" id="KW-1185">Reference proteome</keyword>
<dbReference type="InterPro" id="IPR013087">
    <property type="entry name" value="Znf_C2H2_type"/>
</dbReference>
<dbReference type="FunFam" id="3.30.160.60:FF:002343">
    <property type="entry name" value="Zinc finger protein 33A"/>
    <property type="match status" value="1"/>
</dbReference>
<evidence type="ECO:0000256" key="6">
    <source>
        <dbReference type="ARBA" id="ARBA00023242"/>
    </source>
</evidence>
<evidence type="ECO:0000259" key="9">
    <source>
        <dbReference type="PROSITE" id="PS50157"/>
    </source>
</evidence>
<dbReference type="PANTHER" id="PTHR16515:SF49">
    <property type="entry name" value="GASTRULA ZINC FINGER PROTEIN XLCGF49.1-LIKE-RELATED"/>
    <property type="match status" value="1"/>
</dbReference>
<feature type="compositionally biased region" description="Basic and acidic residues" evidence="8">
    <location>
        <begin position="200"/>
        <end position="213"/>
    </location>
</feature>
<feature type="region of interest" description="Disordered" evidence="8">
    <location>
        <begin position="1"/>
        <end position="38"/>
    </location>
</feature>
<keyword evidence="3" id="KW-0677">Repeat</keyword>
<dbReference type="PANTHER" id="PTHR16515">
    <property type="entry name" value="PR DOMAIN ZINC FINGER PROTEIN"/>
    <property type="match status" value="1"/>
</dbReference>
<accession>A0A8C7FBG4</accession>
<evidence type="ECO:0000313" key="11">
    <source>
        <dbReference type="Proteomes" id="UP000694557"/>
    </source>
</evidence>
<gene>
    <name evidence="10" type="primary">LOC109894085</name>
</gene>
<dbReference type="Ensembl" id="ENSOKIT00005027084.1">
    <property type="protein sequence ID" value="ENSOKIP00005025595.1"/>
    <property type="gene ID" value="ENSOKIG00005011043.1"/>
</dbReference>
<feature type="domain" description="C2H2-type" evidence="9">
    <location>
        <begin position="682"/>
        <end position="709"/>
    </location>
</feature>
<feature type="compositionally biased region" description="Polar residues" evidence="8">
    <location>
        <begin position="163"/>
        <end position="173"/>
    </location>
</feature>
<feature type="region of interest" description="Disordered" evidence="8">
    <location>
        <begin position="367"/>
        <end position="413"/>
    </location>
</feature>
<keyword evidence="2" id="KW-0479">Metal-binding</keyword>
<dbReference type="GeneTree" id="ENSGT00940000154308"/>
<evidence type="ECO:0000256" key="3">
    <source>
        <dbReference type="ARBA" id="ARBA00022737"/>
    </source>
</evidence>
<keyword evidence="4 7" id="KW-0863">Zinc-finger</keyword>